<organism evidence="2 3">
    <name type="scientific">Stichopus japonicus</name>
    <name type="common">Sea cucumber</name>
    <dbReference type="NCBI Taxonomy" id="307972"/>
    <lineage>
        <taxon>Eukaryota</taxon>
        <taxon>Metazoa</taxon>
        <taxon>Echinodermata</taxon>
        <taxon>Eleutherozoa</taxon>
        <taxon>Echinozoa</taxon>
        <taxon>Holothuroidea</taxon>
        <taxon>Aspidochirotacea</taxon>
        <taxon>Aspidochirotida</taxon>
        <taxon>Stichopodidae</taxon>
        <taxon>Apostichopus</taxon>
    </lineage>
</organism>
<feature type="region of interest" description="Disordered" evidence="1">
    <location>
        <begin position="112"/>
        <end position="150"/>
    </location>
</feature>
<sequence length="523" mass="57353">MHTASSEITMVKITVDYSESIRAECVELGCRISLVGGRLKITDFKITPRRLAHHGEVAPRGAFQPKPHNRTPRTARLAHQQGKVATHPHPKYSVSGCDFRFSHWLGETVRRAGHQHPTDRPPPTQQAVLSGQTLDESPRPHGQPGGCGAILPPQNASSPITLTPTLRPGAGRTRHASTPGRVRHGPPFLVAHKGELGPWTPLLGTQTSDLYLLRRFLAGLGSMSGRPNNLGGVGTDLASGPHQRTRDGGTVQSPPSLRVSPSRPYRHSLLRQHNGSGLRQQTGGDEVPTTVCRDMGPPALVPRQRHLSKSLAHCREGEPNSGRPVQGGPDPNGVVLTGNHLPEHVPPVRNSEHRLVRFSDQRQAPSLLHADLPPQSMGAFSISWEGMEAYAFPPLCLIQKVLLKLNLARTRLLLFAPYWPRRPWFPILLDLLAGIPRSLPDSPHLVSLGRARVSLPHLWSLNLTAWPLSGLDSERAPFLQTLPPWQHRPDGQAPSTLTIPNWHDSSNGVPIYRSVQILPLRHN</sequence>
<keyword evidence="2" id="KW-0548">Nucleotidyltransferase</keyword>
<feature type="region of interest" description="Disordered" evidence="1">
    <location>
        <begin position="226"/>
        <end position="263"/>
    </location>
</feature>
<accession>A0A2G8KWE2</accession>
<dbReference type="OrthoDB" id="2897838at2759"/>
<feature type="region of interest" description="Disordered" evidence="1">
    <location>
        <begin position="163"/>
        <end position="183"/>
    </location>
</feature>
<gene>
    <name evidence="2" type="ORF">BSL78_10779</name>
</gene>
<dbReference type="EMBL" id="MRZV01000334">
    <property type="protein sequence ID" value="PIK52323.1"/>
    <property type="molecule type" value="Genomic_DNA"/>
</dbReference>
<reference evidence="2 3" key="1">
    <citation type="journal article" date="2017" name="PLoS Biol.">
        <title>The sea cucumber genome provides insights into morphological evolution and visceral regeneration.</title>
        <authorList>
            <person name="Zhang X."/>
            <person name="Sun L."/>
            <person name="Yuan J."/>
            <person name="Sun Y."/>
            <person name="Gao Y."/>
            <person name="Zhang L."/>
            <person name="Li S."/>
            <person name="Dai H."/>
            <person name="Hamel J.F."/>
            <person name="Liu C."/>
            <person name="Yu Y."/>
            <person name="Liu S."/>
            <person name="Lin W."/>
            <person name="Guo K."/>
            <person name="Jin S."/>
            <person name="Xu P."/>
            <person name="Storey K.B."/>
            <person name="Huan P."/>
            <person name="Zhang T."/>
            <person name="Zhou Y."/>
            <person name="Zhang J."/>
            <person name="Lin C."/>
            <person name="Li X."/>
            <person name="Xing L."/>
            <person name="Huo D."/>
            <person name="Sun M."/>
            <person name="Wang L."/>
            <person name="Mercier A."/>
            <person name="Li F."/>
            <person name="Yang H."/>
            <person name="Xiang J."/>
        </authorList>
    </citation>
    <scope>NUCLEOTIDE SEQUENCE [LARGE SCALE GENOMIC DNA]</scope>
    <source>
        <strain evidence="2">Shaxun</strain>
        <tissue evidence="2">Muscle</tissue>
    </source>
</reference>
<dbReference type="Proteomes" id="UP000230750">
    <property type="component" value="Unassembled WGS sequence"/>
</dbReference>
<name>A0A2G8KWE2_STIJA</name>
<keyword evidence="3" id="KW-1185">Reference proteome</keyword>
<evidence type="ECO:0000313" key="2">
    <source>
        <dbReference type="EMBL" id="PIK52323.1"/>
    </source>
</evidence>
<protein>
    <submittedName>
        <fullName evidence="2">Reverse transcriptase</fullName>
    </submittedName>
</protein>
<evidence type="ECO:0000313" key="3">
    <source>
        <dbReference type="Proteomes" id="UP000230750"/>
    </source>
</evidence>
<dbReference type="AlphaFoldDB" id="A0A2G8KWE2"/>
<evidence type="ECO:0000256" key="1">
    <source>
        <dbReference type="SAM" id="MobiDB-lite"/>
    </source>
</evidence>
<feature type="compositionally biased region" description="Low complexity" evidence="1">
    <location>
        <begin position="253"/>
        <end position="263"/>
    </location>
</feature>
<proteinExistence type="predicted"/>
<keyword evidence="2" id="KW-0808">Transferase</keyword>
<dbReference type="GO" id="GO:0003964">
    <property type="term" value="F:RNA-directed DNA polymerase activity"/>
    <property type="evidence" value="ECO:0007669"/>
    <property type="project" value="UniProtKB-KW"/>
</dbReference>
<feature type="compositionally biased region" description="Polar residues" evidence="1">
    <location>
        <begin position="125"/>
        <end position="135"/>
    </location>
</feature>
<keyword evidence="2" id="KW-0695">RNA-directed DNA polymerase</keyword>
<comment type="caution">
    <text evidence="2">The sequence shown here is derived from an EMBL/GenBank/DDBJ whole genome shotgun (WGS) entry which is preliminary data.</text>
</comment>